<reference evidence="2" key="2">
    <citation type="submission" date="2021-04" db="EMBL/GenBank/DDBJ databases">
        <authorList>
            <person name="Podell S."/>
        </authorList>
    </citation>
    <scope>NUCLEOTIDE SEQUENCE</scope>
    <source>
        <strain evidence="2">Hildebrandi</strain>
    </source>
</reference>
<evidence type="ECO:0000313" key="2">
    <source>
        <dbReference type="EMBL" id="KAG7365436.1"/>
    </source>
</evidence>
<dbReference type="Proteomes" id="UP000693970">
    <property type="component" value="Unassembled WGS sequence"/>
</dbReference>
<keyword evidence="3" id="KW-1185">Reference proteome</keyword>
<evidence type="ECO:0000256" key="1">
    <source>
        <dbReference type="SAM" id="MobiDB-lite"/>
    </source>
</evidence>
<evidence type="ECO:0000313" key="3">
    <source>
        <dbReference type="Proteomes" id="UP000693970"/>
    </source>
</evidence>
<sequence length="136" mass="14934">MVTTRRKAKKAEEEEKTAPAVSTERQKDFNPDDISPVALQASSAPKKLLPLYNVDRRGSKKPKKKVIVDIGRNTYHDEMVETPISEEADMYPLRAAVEKKRRSSTGAGPDVSSVSMRHSAPEAREGVAAAQKSKAT</sequence>
<proteinExistence type="predicted"/>
<organism evidence="2 3">
    <name type="scientific">Nitzschia inconspicua</name>
    <dbReference type="NCBI Taxonomy" id="303405"/>
    <lineage>
        <taxon>Eukaryota</taxon>
        <taxon>Sar</taxon>
        <taxon>Stramenopiles</taxon>
        <taxon>Ochrophyta</taxon>
        <taxon>Bacillariophyta</taxon>
        <taxon>Bacillariophyceae</taxon>
        <taxon>Bacillariophycidae</taxon>
        <taxon>Bacillariales</taxon>
        <taxon>Bacillariaceae</taxon>
        <taxon>Nitzschia</taxon>
    </lineage>
</organism>
<feature type="region of interest" description="Disordered" evidence="1">
    <location>
        <begin position="98"/>
        <end position="136"/>
    </location>
</feature>
<comment type="caution">
    <text evidence="2">The sequence shown here is derived from an EMBL/GenBank/DDBJ whole genome shotgun (WGS) entry which is preliminary data.</text>
</comment>
<reference evidence="2" key="1">
    <citation type="journal article" date="2021" name="Sci. Rep.">
        <title>Diploid genomic architecture of Nitzschia inconspicua, an elite biomass production diatom.</title>
        <authorList>
            <person name="Oliver A."/>
            <person name="Podell S."/>
            <person name="Pinowska A."/>
            <person name="Traller J.C."/>
            <person name="Smith S.R."/>
            <person name="McClure R."/>
            <person name="Beliaev A."/>
            <person name="Bohutskyi P."/>
            <person name="Hill E.A."/>
            <person name="Rabines A."/>
            <person name="Zheng H."/>
            <person name="Allen L.Z."/>
            <person name="Kuo A."/>
            <person name="Grigoriev I.V."/>
            <person name="Allen A.E."/>
            <person name="Hazlebeck D."/>
            <person name="Allen E.E."/>
        </authorList>
    </citation>
    <scope>NUCLEOTIDE SEQUENCE</scope>
    <source>
        <strain evidence="2">Hildebrandi</strain>
    </source>
</reference>
<dbReference type="AlphaFoldDB" id="A0A9K3LR52"/>
<dbReference type="EMBL" id="JAGRRH010000009">
    <property type="protein sequence ID" value="KAG7365436.1"/>
    <property type="molecule type" value="Genomic_DNA"/>
</dbReference>
<name>A0A9K3LR52_9STRA</name>
<accession>A0A9K3LR52</accession>
<gene>
    <name evidence="2" type="ORF">IV203_038640</name>
</gene>
<feature type="region of interest" description="Disordered" evidence="1">
    <location>
        <begin position="1"/>
        <end position="42"/>
    </location>
</feature>
<protein>
    <submittedName>
        <fullName evidence="2">Uncharacterized protein</fullName>
    </submittedName>
</protein>